<proteinExistence type="predicted"/>
<feature type="region of interest" description="Disordered" evidence="1">
    <location>
        <begin position="1"/>
        <end position="97"/>
    </location>
</feature>
<feature type="compositionally biased region" description="Acidic residues" evidence="1">
    <location>
        <begin position="22"/>
        <end position="37"/>
    </location>
</feature>
<sequence>MLIFSQMAAKMQSPEKITTPFTEEEEGEWMTDGDSEESGMSQQSWQEEEEQIAPPQIAQKRRGETAKQKKGSQSSSVTAVNSTGKKTRPRWDFPPAQNKLGKANSCNVLSVKGKHGRQAWKNFKGAILQALFLYGGDRGAVRRYLLFNRGTLVPRRVISYYCRRYYSQPDTL</sequence>
<dbReference type="KEGG" id="vg:7778923"/>
<keyword evidence="3" id="KW-1185">Reference proteome</keyword>
<reference evidence="2 3" key="1">
    <citation type="journal article" date="2009" name="J. Virol.">
        <title>A novel cardiotropic murine adenovirus representing a distinct species of mastadenoviruses.</title>
        <authorList>
            <person name="Klempa B."/>
            <person name="Kruger D.H."/>
            <person name="Auste B."/>
            <person name="Stanko M."/>
            <person name="Krawczyk A."/>
            <person name="Nickel K.F."/>
            <person name="Uberla K."/>
            <person name="Stang A."/>
        </authorList>
    </citation>
    <scope>NUCLEOTIDE SEQUENCE [LARGE SCALE GENOMIC DNA]</scope>
</reference>
<dbReference type="GeneID" id="7778923"/>
<organism evidence="2 3">
    <name type="scientific">Murine adenovirus 3</name>
    <dbReference type="NCBI Taxonomy" id="573199"/>
    <lineage>
        <taxon>Viruses</taxon>
        <taxon>Varidnaviria</taxon>
        <taxon>Bamfordvirae</taxon>
        <taxon>Preplasmiviricota</taxon>
        <taxon>Polisuviricotina</taxon>
        <taxon>Pharingeaviricetes</taxon>
        <taxon>Rowavirales</taxon>
        <taxon>Adenoviridae</taxon>
        <taxon>Mastadenovirus</taxon>
        <taxon>Mastadenovirus cordis</taxon>
        <taxon>Murine mastadenovirus C</taxon>
    </lineage>
</organism>
<evidence type="ECO:0000313" key="3">
    <source>
        <dbReference type="Proteomes" id="UP000141842"/>
    </source>
</evidence>
<name>C3SAV1_9ADEN</name>
<evidence type="ECO:0000256" key="1">
    <source>
        <dbReference type="SAM" id="MobiDB-lite"/>
    </source>
</evidence>
<evidence type="ECO:0000313" key="2">
    <source>
        <dbReference type="EMBL" id="ACJ14522.1"/>
    </source>
</evidence>
<dbReference type="RefSeq" id="YP_002822220.1">
    <property type="nucleotide sequence ID" value="NC_012584.1"/>
</dbReference>
<protein>
    <submittedName>
        <fullName evidence="2">22k</fullName>
    </submittedName>
</protein>
<accession>C3SAV1</accession>
<feature type="compositionally biased region" description="Polar residues" evidence="1">
    <location>
        <begin position="71"/>
        <end position="84"/>
    </location>
</feature>
<dbReference type="EMBL" id="EU835513">
    <property type="protein sequence ID" value="ACJ14522.1"/>
    <property type="molecule type" value="Genomic_DNA"/>
</dbReference>
<dbReference type="Proteomes" id="UP000141842">
    <property type="component" value="Segment"/>
</dbReference>